<feature type="chain" id="PRO_5007881531" evidence="7">
    <location>
        <begin position="25"/>
        <end position="540"/>
    </location>
</feature>
<evidence type="ECO:0000256" key="1">
    <source>
        <dbReference type="ARBA" id="ARBA00010617"/>
    </source>
</evidence>
<gene>
    <name evidence="8" type="ORF">CT0861_02340</name>
</gene>
<organism evidence="8 9">
    <name type="scientific">Colletotrichum tofieldiae</name>
    <dbReference type="NCBI Taxonomy" id="708197"/>
    <lineage>
        <taxon>Eukaryota</taxon>
        <taxon>Fungi</taxon>
        <taxon>Dikarya</taxon>
        <taxon>Ascomycota</taxon>
        <taxon>Pezizomycotina</taxon>
        <taxon>Sordariomycetes</taxon>
        <taxon>Hypocreomycetidae</taxon>
        <taxon>Glomerellales</taxon>
        <taxon>Glomerellaceae</taxon>
        <taxon>Colletotrichum</taxon>
        <taxon>Colletotrichum spaethianum species complex</taxon>
    </lineage>
</organism>
<dbReference type="STRING" id="708197.A0A166W223"/>
<dbReference type="EMBL" id="LFIV01000025">
    <property type="protein sequence ID" value="KZL75221.1"/>
    <property type="molecule type" value="Genomic_DNA"/>
</dbReference>
<reference evidence="8 9" key="1">
    <citation type="submission" date="2015-06" db="EMBL/GenBank/DDBJ databases">
        <title>Survival trade-offs in plant roots during colonization by closely related pathogenic and mutualistic fungi.</title>
        <authorList>
            <person name="Hacquard S."/>
            <person name="Kracher B."/>
            <person name="Hiruma K."/>
            <person name="Weinman A."/>
            <person name="Muench P."/>
            <person name="Garrido Oter R."/>
            <person name="Ver Loren van Themaat E."/>
            <person name="Dallerey J.-F."/>
            <person name="Damm U."/>
            <person name="Henrissat B."/>
            <person name="Lespinet O."/>
            <person name="Thon M."/>
            <person name="Kemen E."/>
            <person name="McHardy A.C."/>
            <person name="Schulze-Lefert P."/>
            <person name="O'Connell R.J."/>
        </authorList>
    </citation>
    <scope>NUCLEOTIDE SEQUENCE [LARGE SCALE GENOMIC DNA]</scope>
    <source>
        <strain evidence="8 9">0861</strain>
    </source>
</reference>
<comment type="caution">
    <text evidence="8">The sequence shown here is derived from an EMBL/GenBank/DDBJ whole genome shotgun (WGS) entry which is preliminary data.</text>
</comment>
<protein>
    <submittedName>
        <fullName evidence="8">Cytochrome P450</fullName>
    </submittedName>
</protein>
<evidence type="ECO:0000256" key="6">
    <source>
        <dbReference type="PIRSR" id="PIRSR602401-1"/>
    </source>
</evidence>
<evidence type="ECO:0000256" key="4">
    <source>
        <dbReference type="ARBA" id="ARBA00023004"/>
    </source>
</evidence>
<keyword evidence="2 6" id="KW-0479">Metal-binding</keyword>
<dbReference type="GO" id="GO:0020037">
    <property type="term" value="F:heme binding"/>
    <property type="evidence" value="ECO:0007669"/>
    <property type="project" value="InterPro"/>
</dbReference>
<evidence type="ECO:0000313" key="8">
    <source>
        <dbReference type="EMBL" id="KZL75221.1"/>
    </source>
</evidence>
<evidence type="ECO:0000313" key="9">
    <source>
        <dbReference type="Proteomes" id="UP000076552"/>
    </source>
</evidence>
<keyword evidence="4 6" id="KW-0408">Iron</keyword>
<accession>A0A166W223</accession>
<dbReference type="InterPro" id="IPR001128">
    <property type="entry name" value="Cyt_P450"/>
</dbReference>
<comment type="cofactor">
    <cofactor evidence="6">
        <name>heme</name>
        <dbReference type="ChEBI" id="CHEBI:30413"/>
    </cofactor>
</comment>
<sequence length="540" mass="60852">MAYAFLIPLAVIAIAVFQLRNVGRRPKEYPPGPPTLPLIGNLHQIPSQKPHHQFKKWADEYGPVYSLILGTKVMVVLSSDRAVKDLLDKRSSIYSSRTDVYLGNIVSANLRVVLMKYGEKWRMIRKLFHQLLYINAAKGYVPYQDLESKQMLSGFLDEPHHFIDHIRRFTNSLTTQMVFGFRTTSIHDEKLKKLYHCVERWSEVVGSSAAALLDVYPPLRNLGFMAPGKRYAEALHKEESALYIGHWMDAKKRVLQGTAKPCFCMGIVESQKTLGFPDDLAGYISGSALEAGSDTTAATLTGFVQAMVLYPLVQKQARDELDRVCGAERLPNMDDWDSMPYIRACVKETLRWMPTAILGIPHAVIKDDEYMGYKIPKGAGVILNVWAINMDENRFDDPRAFNPSRYVGDDQNSFESATNGNPSKRDHYVFGAGRRLCQGMHIADRSLFLSISRLLWAFNFDRAVDGHGGQVVPDADDLTSGALVQPRPFPAKITPRSEAHAQLVRKEWEASQALLDEDKQWKEVPRGMVFESLVSSDLKG</sequence>
<dbReference type="SUPFAM" id="SSF48264">
    <property type="entry name" value="Cytochrome P450"/>
    <property type="match status" value="1"/>
</dbReference>
<dbReference type="PRINTS" id="PR00463">
    <property type="entry name" value="EP450I"/>
</dbReference>
<dbReference type="AlphaFoldDB" id="A0A166W223"/>
<evidence type="ECO:0000256" key="5">
    <source>
        <dbReference type="ARBA" id="ARBA00023033"/>
    </source>
</evidence>
<dbReference type="Pfam" id="PF00067">
    <property type="entry name" value="p450"/>
    <property type="match status" value="1"/>
</dbReference>
<keyword evidence="5" id="KW-0503">Monooxygenase</keyword>
<dbReference type="CDD" id="cd11065">
    <property type="entry name" value="CYP64-like"/>
    <property type="match status" value="1"/>
</dbReference>
<comment type="similarity">
    <text evidence="1">Belongs to the cytochrome P450 family.</text>
</comment>
<dbReference type="GO" id="GO:0005506">
    <property type="term" value="F:iron ion binding"/>
    <property type="evidence" value="ECO:0007669"/>
    <property type="project" value="InterPro"/>
</dbReference>
<dbReference type="GO" id="GO:0016705">
    <property type="term" value="F:oxidoreductase activity, acting on paired donors, with incorporation or reduction of molecular oxygen"/>
    <property type="evidence" value="ECO:0007669"/>
    <property type="project" value="InterPro"/>
</dbReference>
<keyword evidence="6" id="KW-0349">Heme</keyword>
<dbReference type="InterPro" id="IPR050364">
    <property type="entry name" value="Cytochrome_P450_fung"/>
</dbReference>
<feature type="binding site" description="axial binding residue" evidence="6">
    <location>
        <position position="437"/>
    </location>
    <ligand>
        <name>heme</name>
        <dbReference type="ChEBI" id="CHEBI:30413"/>
    </ligand>
    <ligandPart>
        <name>Fe</name>
        <dbReference type="ChEBI" id="CHEBI:18248"/>
    </ligandPart>
</feature>
<dbReference type="InterPro" id="IPR002401">
    <property type="entry name" value="Cyt_P450_E_grp-I"/>
</dbReference>
<dbReference type="PRINTS" id="PR00385">
    <property type="entry name" value="P450"/>
</dbReference>
<proteinExistence type="inferred from homology"/>
<dbReference type="PANTHER" id="PTHR46300:SF2">
    <property type="entry name" value="CYTOCHROME P450 MONOOXYGENASE ALNH-RELATED"/>
    <property type="match status" value="1"/>
</dbReference>
<dbReference type="PANTHER" id="PTHR46300">
    <property type="entry name" value="P450, PUTATIVE (EUROFUNG)-RELATED-RELATED"/>
    <property type="match status" value="1"/>
</dbReference>
<dbReference type="InterPro" id="IPR036396">
    <property type="entry name" value="Cyt_P450_sf"/>
</dbReference>
<keyword evidence="9" id="KW-1185">Reference proteome</keyword>
<keyword evidence="7" id="KW-0732">Signal</keyword>
<dbReference type="Gene3D" id="1.10.630.10">
    <property type="entry name" value="Cytochrome P450"/>
    <property type="match status" value="1"/>
</dbReference>
<keyword evidence="3" id="KW-0560">Oxidoreductase</keyword>
<name>A0A166W223_9PEZI</name>
<feature type="signal peptide" evidence="7">
    <location>
        <begin position="1"/>
        <end position="24"/>
    </location>
</feature>
<dbReference type="Proteomes" id="UP000076552">
    <property type="component" value="Unassembled WGS sequence"/>
</dbReference>
<evidence type="ECO:0000256" key="3">
    <source>
        <dbReference type="ARBA" id="ARBA00023002"/>
    </source>
</evidence>
<evidence type="ECO:0000256" key="7">
    <source>
        <dbReference type="SAM" id="SignalP"/>
    </source>
</evidence>
<evidence type="ECO:0000256" key="2">
    <source>
        <dbReference type="ARBA" id="ARBA00022723"/>
    </source>
</evidence>
<dbReference type="GO" id="GO:0004497">
    <property type="term" value="F:monooxygenase activity"/>
    <property type="evidence" value="ECO:0007669"/>
    <property type="project" value="UniProtKB-KW"/>
</dbReference>